<name>A0A9W6SRM8_9ACTN</name>
<evidence type="ECO:0000313" key="3">
    <source>
        <dbReference type="Proteomes" id="UP001165079"/>
    </source>
</evidence>
<reference evidence="2" key="1">
    <citation type="submission" date="2023-03" db="EMBL/GenBank/DDBJ databases">
        <title>Actinorhabdospora filicis NBRC 111898.</title>
        <authorList>
            <person name="Ichikawa N."/>
            <person name="Sato H."/>
            <person name="Tonouchi N."/>
        </authorList>
    </citation>
    <scope>NUCLEOTIDE SEQUENCE</scope>
    <source>
        <strain evidence="2">NBRC 111898</strain>
    </source>
</reference>
<feature type="region of interest" description="Disordered" evidence="1">
    <location>
        <begin position="119"/>
        <end position="138"/>
    </location>
</feature>
<keyword evidence="3" id="KW-1185">Reference proteome</keyword>
<dbReference type="EMBL" id="BSTX01000005">
    <property type="protein sequence ID" value="GLZ81093.1"/>
    <property type="molecule type" value="Genomic_DNA"/>
</dbReference>
<dbReference type="RefSeq" id="WP_285666459.1">
    <property type="nucleotide sequence ID" value="NZ_BSTX01000005.1"/>
</dbReference>
<proteinExistence type="predicted"/>
<sequence>MKKVLEFSVRTTTSASAEEVCEAVSAALNVRFAEGKYEIIDAYVADFLGMRVGLFGWGADILLDSRLEDRRFLTAANQGGLVPVDIAEAIADMLTVMTPYSWRVPSDADLAADEEYSEEYDRLSAEDNAPPSWLDDEN</sequence>
<evidence type="ECO:0000313" key="2">
    <source>
        <dbReference type="EMBL" id="GLZ81093.1"/>
    </source>
</evidence>
<comment type="caution">
    <text evidence="2">The sequence shown here is derived from an EMBL/GenBank/DDBJ whole genome shotgun (WGS) entry which is preliminary data.</text>
</comment>
<dbReference type="Proteomes" id="UP001165079">
    <property type="component" value="Unassembled WGS sequence"/>
</dbReference>
<protein>
    <submittedName>
        <fullName evidence="2">Uncharacterized protein</fullName>
    </submittedName>
</protein>
<organism evidence="2 3">
    <name type="scientific">Actinorhabdospora filicis</name>
    <dbReference type="NCBI Taxonomy" id="1785913"/>
    <lineage>
        <taxon>Bacteria</taxon>
        <taxon>Bacillati</taxon>
        <taxon>Actinomycetota</taxon>
        <taxon>Actinomycetes</taxon>
        <taxon>Micromonosporales</taxon>
        <taxon>Micromonosporaceae</taxon>
        <taxon>Actinorhabdospora</taxon>
    </lineage>
</organism>
<dbReference type="AlphaFoldDB" id="A0A9W6SRM8"/>
<accession>A0A9W6SRM8</accession>
<gene>
    <name evidence="2" type="ORF">Afil01_59000</name>
</gene>
<evidence type="ECO:0000256" key="1">
    <source>
        <dbReference type="SAM" id="MobiDB-lite"/>
    </source>
</evidence>